<keyword evidence="1" id="KW-0472">Membrane</keyword>
<feature type="transmembrane region" description="Helical" evidence="1">
    <location>
        <begin position="27"/>
        <end position="46"/>
    </location>
</feature>
<keyword evidence="1" id="KW-1133">Transmembrane helix</keyword>
<evidence type="ECO:0000259" key="2">
    <source>
        <dbReference type="Pfam" id="PF01478"/>
    </source>
</evidence>
<dbReference type="OrthoDB" id="9789291at2"/>
<protein>
    <recommendedName>
        <fullName evidence="2">Prepilin type IV endopeptidase peptidase domain-containing protein</fullName>
    </recommendedName>
</protein>
<feature type="transmembrane region" description="Helical" evidence="1">
    <location>
        <begin position="95"/>
        <end position="116"/>
    </location>
</feature>
<name>A0A845LG63_HELGE</name>
<evidence type="ECO:0000313" key="3">
    <source>
        <dbReference type="EMBL" id="MZP42473.1"/>
    </source>
</evidence>
<dbReference type="AlphaFoldDB" id="A0A845LG63"/>
<feature type="domain" description="Prepilin type IV endopeptidase peptidase" evidence="2">
    <location>
        <begin position="9"/>
        <end position="115"/>
    </location>
</feature>
<keyword evidence="4" id="KW-1185">Reference proteome</keyword>
<feature type="transmembrane region" description="Helical" evidence="1">
    <location>
        <begin position="53"/>
        <end position="75"/>
    </location>
</feature>
<accession>A0A845LG63</accession>
<proteinExistence type="predicted"/>
<sequence>MTLSLNALLLSALILSAGYCDLRYGKIYNKLNLAFFLTALAANSILHGFSGFLHSLAGAVAGLLLLLIPFFLGWVGGGDVKFLAAAGAFTGPLAIAWSAAYGILLFGIVSCLIILIRGGARNFFSYLITLLLLRQLPASPDGDYGRLPLGLFLGLGIGLHCGLGL</sequence>
<dbReference type="GO" id="GO:0004190">
    <property type="term" value="F:aspartic-type endopeptidase activity"/>
    <property type="evidence" value="ECO:0007669"/>
    <property type="project" value="InterPro"/>
</dbReference>
<dbReference type="RefSeq" id="WP_161261053.1">
    <property type="nucleotide sequence ID" value="NZ_JAFBDC010000003.1"/>
</dbReference>
<evidence type="ECO:0000313" key="4">
    <source>
        <dbReference type="Proteomes" id="UP000471031"/>
    </source>
</evidence>
<dbReference type="Proteomes" id="UP000471031">
    <property type="component" value="Unassembled WGS sequence"/>
</dbReference>
<dbReference type="InterPro" id="IPR000045">
    <property type="entry name" value="Prepilin_IV_endopep_pep"/>
</dbReference>
<dbReference type="Pfam" id="PF01478">
    <property type="entry name" value="Peptidase_A24"/>
    <property type="match status" value="1"/>
</dbReference>
<gene>
    <name evidence="3" type="ORF">GTO89_05390</name>
</gene>
<reference evidence="3 4" key="1">
    <citation type="submission" date="2020-01" db="EMBL/GenBank/DDBJ databases">
        <title>Whole genome sequence of Heliobacterium gestii DSM 11169.</title>
        <authorList>
            <person name="Kyndt J.A."/>
            <person name="Meyer T.E."/>
        </authorList>
    </citation>
    <scope>NUCLEOTIDE SEQUENCE [LARGE SCALE GENOMIC DNA]</scope>
    <source>
        <strain evidence="3 4">DSM 11169</strain>
    </source>
</reference>
<dbReference type="EMBL" id="WXEX01000004">
    <property type="protein sequence ID" value="MZP42473.1"/>
    <property type="molecule type" value="Genomic_DNA"/>
</dbReference>
<dbReference type="Gene3D" id="1.20.120.1220">
    <property type="match status" value="1"/>
</dbReference>
<keyword evidence="1" id="KW-0812">Transmembrane</keyword>
<organism evidence="3 4">
    <name type="scientific">Heliomicrobium gestii</name>
    <name type="common">Heliobacterium gestii</name>
    <dbReference type="NCBI Taxonomy" id="2699"/>
    <lineage>
        <taxon>Bacteria</taxon>
        <taxon>Bacillati</taxon>
        <taxon>Bacillota</taxon>
        <taxon>Clostridia</taxon>
        <taxon>Eubacteriales</taxon>
        <taxon>Heliobacteriaceae</taxon>
        <taxon>Heliomicrobium</taxon>
    </lineage>
</organism>
<evidence type="ECO:0000256" key="1">
    <source>
        <dbReference type="SAM" id="Phobius"/>
    </source>
</evidence>
<comment type="caution">
    <text evidence="3">The sequence shown here is derived from an EMBL/GenBank/DDBJ whole genome shotgun (WGS) entry which is preliminary data.</text>
</comment>
<dbReference type="GO" id="GO:0016020">
    <property type="term" value="C:membrane"/>
    <property type="evidence" value="ECO:0007669"/>
    <property type="project" value="InterPro"/>
</dbReference>